<protein>
    <submittedName>
        <fullName evidence="1">Uncharacterized protein</fullName>
    </submittedName>
</protein>
<organism evidence="1">
    <name type="scientific">gut metagenome</name>
    <dbReference type="NCBI Taxonomy" id="749906"/>
    <lineage>
        <taxon>unclassified sequences</taxon>
        <taxon>metagenomes</taxon>
        <taxon>organismal metagenomes</taxon>
    </lineage>
</organism>
<comment type="caution">
    <text evidence="1">The sequence shown here is derived from an EMBL/GenBank/DDBJ whole genome shotgun (WGS) entry which is preliminary data.</text>
</comment>
<evidence type="ECO:0000313" key="1">
    <source>
        <dbReference type="EMBL" id="EJW94209.1"/>
    </source>
</evidence>
<proteinExistence type="predicted"/>
<name>J9G3U0_9ZZZZ</name>
<reference evidence="1" key="1">
    <citation type="journal article" date="2012" name="PLoS ONE">
        <title>Gene sets for utilization of primary and secondary nutrition supplies in the distal gut of endangered iberian lynx.</title>
        <authorList>
            <person name="Alcaide M."/>
            <person name="Messina E."/>
            <person name="Richter M."/>
            <person name="Bargiela R."/>
            <person name="Peplies J."/>
            <person name="Huws S.A."/>
            <person name="Newbold C.J."/>
            <person name="Golyshin P.N."/>
            <person name="Simon M.A."/>
            <person name="Lopez G."/>
            <person name="Yakimov M.M."/>
            <person name="Ferrer M."/>
        </authorList>
    </citation>
    <scope>NUCLEOTIDE SEQUENCE</scope>
</reference>
<gene>
    <name evidence="1" type="ORF">EVA_17684</name>
</gene>
<dbReference type="EMBL" id="AMCI01006503">
    <property type="protein sequence ID" value="EJW94209.1"/>
    <property type="molecule type" value="Genomic_DNA"/>
</dbReference>
<dbReference type="AlphaFoldDB" id="J9G3U0"/>
<sequence>MSTASKFVFPEPVAPAMMIWELVMSRLLMSMFASISSSP</sequence>
<accession>J9G3U0</accession>